<evidence type="ECO:0000313" key="2">
    <source>
        <dbReference type="Proteomes" id="UP001485043"/>
    </source>
</evidence>
<comment type="caution">
    <text evidence="1">The sequence shown here is derived from an EMBL/GenBank/DDBJ whole genome shotgun (WGS) entry which is preliminary data.</text>
</comment>
<keyword evidence="2" id="KW-1185">Reference proteome</keyword>
<dbReference type="EMBL" id="JALJOV010000245">
    <property type="protein sequence ID" value="KAK9865478.1"/>
    <property type="molecule type" value="Genomic_DNA"/>
</dbReference>
<dbReference type="GO" id="GO:0060271">
    <property type="term" value="P:cilium assembly"/>
    <property type="evidence" value="ECO:0007669"/>
    <property type="project" value="TreeGrafter"/>
</dbReference>
<accession>A0AAW1T8B2</accession>
<name>A0AAW1T8B2_9CHLO</name>
<protein>
    <submittedName>
        <fullName evidence="1">Uncharacterized protein</fullName>
    </submittedName>
</protein>
<reference evidence="1 2" key="1">
    <citation type="journal article" date="2024" name="Nat. Commun.">
        <title>Phylogenomics reveals the evolutionary origins of lichenization in chlorophyte algae.</title>
        <authorList>
            <person name="Puginier C."/>
            <person name="Libourel C."/>
            <person name="Otte J."/>
            <person name="Skaloud P."/>
            <person name="Haon M."/>
            <person name="Grisel S."/>
            <person name="Petersen M."/>
            <person name="Berrin J.G."/>
            <person name="Delaux P.M."/>
            <person name="Dal Grande F."/>
            <person name="Keller J."/>
        </authorList>
    </citation>
    <scope>NUCLEOTIDE SEQUENCE [LARGE SCALE GENOMIC DNA]</scope>
    <source>
        <strain evidence="1 2">SAG 2523</strain>
    </source>
</reference>
<dbReference type="PANTHER" id="PTHR45912:SF3">
    <property type="entry name" value="CILIA- AND FLAGELLA-ASSOCIATED PROTEIN 47"/>
    <property type="match status" value="1"/>
</dbReference>
<sequence length="96" mass="10437">MRYNATVPVYLDGNLAKPYLDIRVEGEGQDPALRFSVRECILPAVPLGVRSQALVNISNEGFDNLELQAHLPADAAHCPIEVAFPEGNLIELHGGE</sequence>
<organism evidence="1 2">
    <name type="scientific">Apatococcus fuscideae</name>
    <dbReference type="NCBI Taxonomy" id="2026836"/>
    <lineage>
        <taxon>Eukaryota</taxon>
        <taxon>Viridiplantae</taxon>
        <taxon>Chlorophyta</taxon>
        <taxon>core chlorophytes</taxon>
        <taxon>Trebouxiophyceae</taxon>
        <taxon>Chlorellales</taxon>
        <taxon>Chlorellaceae</taxon>
        <taxon>Apatococcus</taxon>
    </lineage>
</organism>
<evidence type="ECO:0000313" key="1">
    <source>
        <dbReference type="EMBL" id="KAK9865478.1"/>
    </source>
</evidence>
<dbReference type="AlphaFoldDB" id="A0AAW1T8B2"/>
<proteinExistence type="predicted"/>
<gene>
    <name evidence="1" type="ORF">WJX84_001277</name>
</gene>
<dbReference type="PANTHER" id="PTHR45912">
    <property type="entry name" value="CILIA- AND FLAGELLA-ASSOCIATED PROTEIN 47"/>
    <property type="match status" value="1"/>
</dbReference>
<dbReference type="GO" id="GO:0005929">
    <property type="term" value="C:cilium"/>
    <property type="evidence" value="ECO:0007669"/>
    <property type="project" value="TreeGrafter"/>
</dbReference>
<dbReference type="Proteomes" id="UP001485043">
    <property type="component" value="Unassembled WGS sequence"/>
</dbReference>